<comment type="caution">
    <text evidence="1">The sequence shown here is derived from an EMBL/GenBank/DDBJ whole genome shotgun (WGS) entry which is preliminary data.</text>
</comment>
<gene>
    <name evidence="1" type="ORF">BE08_33910</name>
</gene>
<dbReference type="EMBL" id="JELY01001583">
    <property type="protein sequence ID" value="KYF55274.1"/>
    <property type="molecule type" value="Genomic_DNA"/>
</dbReference>
<protein>
    <recommendedName>
        <fullName evidence="3">Polyhydroxyalkanoic acid synthase</fullName>
    </recommendedName>
</protein>
<name>A0A150PHY5_SORCE</name>
<sequence length="110" mass="12345">MKHTIEHDLTDSEAKVATERAIAQYRQRYAEYDPFLVWRDEKRAELGFSVKGVKLKGSMELRPGAVDVDLDVPLLLRPFKGVAIAAIDKEVRHFIGEAHKERAQGGGKAT</sequence>
<dbReference type="Pfam" id="PF09650">
    <property type="entry name" value="PHA_gran_rgn"/>
    <property type="match status" value="1"/>
</dbReference>
<accession>A0A150PHY5</accession>
<dbReference type="InterPro" id="IPR013433">
    <property type="entry name" value="PHA_gran_rgn"/>
</dbReference>
<dbReference type="AlphaFoldDB" id="A0A150PHY5"/>
<organism evidence="1 2">
    <name type="scientific">Sorangium cellulosum</name>
    <name type="common">Polyangium cellulosum</name>
    <dbReference type="NCBI Taxonomy" id="56"/>
    <lineage>
        <taxon>Bacteria</taxon>
        <taxon>Pseudomonadati</taxon>
        <taxon>Myxococcota</taxon>
        <taxon>Polyangia</taxon>
        <taxon>Polyangiales</taxon>
        <taxon>Polyangiaceae</taxon>
        <taxon>Sorangium</taxon>
    </lineage>
</organism>
<evidence type="ECO:0008006" key="3">
    <source>
        <dbReference type="Google" id="ProtNLM"/>
    </source>
</evidence>
<evidence type="ECO:0000313" key="2">
    <source>
        <dbReference type="Proteomes" id="UP000075420"/>
    </source>
</evidence>
<evidence type="ECO:0000313" key="1">
    <source>
        <dbReference type="EMBL" id="KYF55274.1"/>
    </source>
</evidence>
<proteinExistence type="predicted"/>
<reference evidence="1 2" key="1">
    <citation type="submission" date="2014-02" db="EMBL/GenBank/DDBJ databases">
        <title>The small core and large imbalanced accessory genome model reveals a collaborative survival strategy of Sorangium cellulosum strains in nature.</title>
        <authorList>
            <person name="Han K."/>
            <person name="Peng R."/>
            <person name="Blom J."/>
            <person name="Li Y.-Z."/>
        </authorList>
    </citation>
    <scope>NUCLEOTIDE SEQUENCE [LARGE SCALE GENOMIC DNA]</scope>
    <source>
        <strain evidence="1 2">So0157-25</strain>
    </source>
</reference>
<dbReference type="Proteomes" id="UP000075420">
    <property type="component" value="Unassembled WGS sequence"/>
</dbReference>